<dbReference type="GO" id="GO:0016491">
    <property type="term" value="F:oxidoreductase activity"/>
    <property type="evidence" value="ECO:0007669"/>
    <property type="project" value="UniProtKB-ARBA"/>
</dbReference>
<evidence type="ECO:0000313" key="6">
    <source>
        <dbReference type="EMBL" id="AEH06645.1"/>
    </source>
</evidence>
<evidence type="ECO:0000256" key="2">
    <source>
        <dbReference type="ARBA" id="ARBA00022723"/>
    </source>
</evidence>
<gene>
    <name evidence="6" type="ordered locus">Metok_0667</name>
</gene>
<dbReference type="InterPro" id="IPR017677">
    <property type="entry name" value="Methan_mark_16"/>
</dbReference>
<dbReference type="RefSeq" id="WP_013866831.1">
    <property type="nucleotide sequence ID" value="NC_015636.1"/>
</dbReference>
<proteinExistence type="predicted"/>
<dbReference type="HOGENOM" id="CLU_061500_0_0_2"/>
<dbReference type="SUPFAM" id="SSF54862">
    <property type="entry name" value="4Fe-4S ferredoxins"/>
    <property type="match status" value="1"/>
</dbReference>
<dbReference type="GO" id="GO:0051539">
    <property type="term" value="F:4 iron, 4 sulfur cluster binding"/>
    <property type="evidence" value="ECO:0007669"/>
    <property type="project" value="UniProtKB-KW"/>
</dbReference>
<dbReference type="EMBL" id="CP002792">
    <property type="protein sequence ID" value="AEH06645.1"/>
    <property type="molecule type" value="Genomic_DNA"/>
</dbReference>
<evidence type="ECO:0000313" key="7">
    <source>
        <dbReference type="Proteomes" id="UP000009296"/>
    </source>
</evidence>
<dbReference type="PROSITE" id="PS00198">
    <property type="entry name" value="4FE4S_FER_1"/>
    <property type="match status" value="1"/>
</dbReference>
<name>F8ALX0_METOI</name>
<dbReference type="PROSITE" id="PS51379">
    <property type="entry name" value="4FE4S_FER_2"/>
    <property type="match status" value="2"/>
</dbReference>
<dbReference type="InterPro" id="IPR002708">
    <property type="entry name" value="HcyBio"/>
</dbReference>
<dbReference type="PANTHER" id="PTHR43687">
    <property type="entry name" value="ADENYLYLSULFATE REDUCTASE, BETA SUBUNIT"/>
    <property type="match status" value="1"/>
</dbReference>
<feature type="domain" description="4Fe-4S ferredoxin-type" evidence="5">
    <location>
        <begin position="334"/>
        <end position="363"/>
    </location>
</feature>
<dbReference type="Pfam" id="PF00037">
    <property type="entry name" value="Fer4"/>
    <property type="match status" value="1"/>
</dbReference>
<dbReference type="NCBIfam" id="TIGR03287">
    <property type="entry name" value="methan_mark_16"/>
    <property type="match status" value="1"/>
</dbReference>
<sequence>MDIGKDNNDKVVITANELKKMIRNNEEDKIDEIDIVTTATCGIMSGTMAVFHIPVADSGTFRKAEKIYLNGIEGYVGPCPNEYLGSVDAVVYGTNYTGEYGGGFLFKDLVSGKDIEIVVESEGKTYKKTLSLDDMPTAKMIGTRMAFKNYVAITNLSDESIKTIFHRRRLKKGEASFSGCGEINPLQNMKCDEKELFGKKVLLNGAEGIILGYGTRHSQNKPNIMISADMHNMDAYYLGGFITSAGVEVFNTIAIPVEVNEKNKEYLKTLDEDIELPLTNIIGRAPVGTGRYSEVWKDAELRPNVNIYRCRNCDTCIAEQLCPTKAIKRIPHLGGRRLPNENCFGCGVCVEACPYGIYQMKRNSILNIPLTCRQSDRERALKLAKDLKRRIEKGEFKL</sequence>
<evidence type="ECO:0000259" key="5">
    <source>
        <dbReference type="PROSITE" id="PS51379"/>
    </source>
</evidence>
<evidence type="ECO:0000256" key="3">
    <source>
        <dbReference type="ARBA" id="ARBA00023004"/>
    </source>
</evidence>
<evidence type="ECO:0000256" key="1">
    <source>
        <dbReference type="ARBA" id="ARBA00022485"/>
    </source>
</evidence>
<dbReference type="OrthoDB" id="53379at2157"/>
<keyword evidence="4" id="KW-0411">Iron-sulfur</keyword>
<keyword evidence="2" id="KW-0479">Metal-binding</keyword>
<dbReference type="InterPro" id="IPR017900">
    <property type="entry name" value="4Fe4S_Fe_S_CS"/>
</dbReference>
<reference evidence="6" key="1">
    <citation type="submission" date="2011-05" db="EMBL/GenBank/DDBJ databases">
        <title>Complete sequence of chromosome of Methanothermococcus okinawensis IH1.</title>
        <authorList>
            <consortium name="US DOE Joint Genome Institute"/>
            <person name="Lucas S."/>
            <person name="Han J."/>
            <person name="Lapidus A."/>
            <person name="Cheng J.-F."/>
            <person name="Goodwin L."/>
            <person name="Pitluck S."/>
            <person name="Peters L."/>
            <person name="Mikhailova N."/>
            <person name="Held B."/>
            <person name="Han C."/>
            <person name="Tapia R."/>
            <person name="Land M."/>
            <person name="Hauser L."/>
            <person name="Kyrpides N."/>
            <person name="Ivanova N."/>
            <person name="Pagani I."/>
            <person name="Sieprawska-Lupa M."/>
            <person name="Takai K."/>
            <person name="Miyazaki J."/>
            <person name="Whitman W."/>
            <person name="Woyke T."/>
        </authorList>
    </citation>
    <scope>NUCLEOTIDE SEQUENCE</scope>
    <source>
        <strain evidence="6">IH1</strain>
    </source>
</reference>
<dbReference type="GeneID" id="10772803"/>
<dbReference type="InterPro" id="IPR017896">
    <property type="entry name" value="4Fe4S_Fe-S-bd"/>
</dbReference>
<dbReference type="Gene3D" id="3.30.70.20">
    <property type="match status" value="1"/>
</dbReference>
<dbReference type="eggNOG" id="arCOG00621">
    <property type="taxonomic scope" value="Archaea"/>
</dbReference>
<organism evidence="6 7">
    <name type="scientific">Methanothermococcus okinawensis (strain DSM 14208 / JCM 11175 / IH1)</name>
    <dbReference type="NCBI Taxonomy" id="647113"/>
    <lineage>
        <taxon>Archaea</taxon>
        <taxon>Methanobacteriati</taxon>
        <taxon>Methanobacteriota</taxon>
        <taxon>Methanomada group</taxon>
        <taxon>Methanococci</taxon>
        <taxon>Methanococcales</taxon>
        <taxon>Methanococcaceae</taxon>
        <taxon>Methanothermococcus</taxon>
    </lineage>
</organism>
<accession>F8ALX0</accession>
<keyword evidence="1" id="KW-0004">4Fe-4S</keyword>
<dbReference type="STRING" id="647113.Metok_0667"/>
<keyword evidence="7" id="KW-1185">Reference proteome</keyword>
<dbReference type="PANTHER" id="PTHR43687:SF3">
    <property type="entry name" value="4FE-4S FERREDOXIN-TYPE DOMAIN-CONTAINING PROTEIN"/>
    <property type="match status" value="1"/>
</dbReference>
<dbReference type="InterPro" id="IPR050572">
    <property type="entry name" value="Fe-S_Ferredoxin"/>
</dbReference>
<feature type="domain" description="4Fe-4S ferredoxin-type" evidence="5">
    <location>
        <begin position="301"/>
        <end position="332"/>
    </location>
</feature>
<dbReference type="Pfam" id="PF01837">
    <property type="entry name" value="HcyBio"/>
    <property type="match status" value="1"/>
</dbReference>
<keyword evidence="3" id="KW-0408">Iron</keyword>
<dbReference type="AlphaFoldDB" id="F8ALX0"/>
<dbReference type="KEGG" id="mok:Metok_0667"/>
<dbReference type="Proteomes" id="UP000009296">
    <property type="component" value="Chromosome"/>
</dbReference>
<protein>
    <submittedName>
        <fullName evidence="6">Methanogenesis marker 16 metalloprotein</fullName>
    </submittedName>
</protein>
<evidence type="ECO:0000256" key="4">
    <source>
        <dbReference type="ARBA" id="ARBA00023014"/>
    </source>
</evidence>
<dbReference type="GO" id="GO:0046872">
    <property type="term" value="F:metal ion binding"/>
    <property type="evidence" value="ECO:0007669"/>
    <property type="project" value="UniProtKB-KW"/>
</dbReference>